<dbReference type="InterPro" id="IPR016432">
    <property type="entry name" value="RNP4"/>
</dbReference>
<keyword evidence="5 8" id="KW-0255">Endonuclease</keyword>
<dbReference type="PIRSF" id="PIRSF004878">
    <property type="entry name" value="RNase_P_4"/>
    <property type="match status" value="1"/>
</dbReference>
<comment type="subunit">
    <text evidence="8">Consists of a catalytic RNA component and at least 4-5 protein subunits.</text>
</comment>
<dbReference type="GO" id="GO:0005737">
    <property type="term" value="C:cytoplasm"/>
    <property type="evidence" value="ECO:0007669"/>
    <property type="project" value="UniProtKB-SubCell"/>
</dbReference>
<dbReference type="KEGG" id="tah:SU86_005265"/>
<evidence type="ECO:0000256" key="4">
    <source>
        <dbReference type="ARBA" id="ARBA00022723"/>
    </source>
</evidence>
<protein>
    <recommendedName>
        <fullName evidence="8">Ribonuclease P protein component 4</fullName>
        <shortName evidence="8">RNase P component 4</shortName>
        <ecNumber evidence="8">3.1.26.5</ecNumber>
    </recommendedName>
    <alternativeName>
        <fullName evidence="8">Rpp21</fullName>
    </alternativeName>
</protein>
<keyword evidence="6 8" id="KW-0378">Hydrolase</keyword>
<dbReference type="GO" id="GO:0030677">
    <property type="term" value="C:ribonuclease P complex"/>
    <property type="evidence" value="ECO:0007669"/>
    <property type="project" value="UniProtKB-UniRule"/>
</dbReference>
<name>A0A3G1B523_9ARCH</name>
<evidence type="ECO:0000313" key="9">
    <source>
        <dbReference type="EMBL" id="AJZ75870.1"/>
    </source>
</evidence>
<dbReference type="Gene3D" id="6.20.50.20">
    <property type="match status" value="1"/>
</dbReference>
<dbReference type="HAMAP" id="MF_00757">
    <property type="entry name" value="RNase_P_4"/>
    <property type="match status" value="1"/>
</dbReference>
<keyword evidence="10" id="KW-1185">Reference proteome</keyword>
<dbReference type="GO" id="GO:0001682">
    <property type="term" value="P:tRNA 5'-leader removal"/>
    <property type="evidence" value="ECO:0007669"/>
    <property type="project" value="UniProtKB-UniRule"/>
</dbReference>
<gene>
    <name evidence="8" type="primary">rnp4</name>
    <name evidence="9" type="ORF">SU86_005265</name>
</gene>
<feature type="binding site" evidence="8">
    <location>
        <position position="58"/>
    </location>
    <ligand>
        <name>Zn(2+)</name>
        <dbReference type="ChEBI" id="CHEBI:29105"/>
    </ligand>
</feature>
<keyword evidence="7 8" id="KW-0862">Zinc</keyword>
<keyword evidence="2 8" id="KW-0819">tRNA processing</keyword>
<dbReference type="PANTHER" id="PTHR14742:SF0">
    <property type="entry name" value="RIBONUCLEASE P PROTEIN SUBUNIT P21"/>
    <property type="match status" value="1"/>
</dbReference>
<keyword evidence="1 8" id="KW-0963">Cytoplasm</keyword>
<dbReference type="EC" id="3.1.26.5" evidence="8"/>
<dbReference type="Gene3D" id="1.20.5.420">
    <property type="entry name" value="Immunoglobulin FC, subunit C"/>
    <property type="match status" value="1"/>
</dbReference>
<reference evidence="9 10" key="1">
    <citation type="journal article" date="2016" name="Sci. Rep.">
        <title>A novel ammonia-oxidizing archaeon from wastewater treatment plant: Its enrichment, physiological and genomic characteristics.</title>
        <authorList>
            <person name="Li Y."/>
            <person name="Ding K."/>
            <person name="Wen X."/>
            <person name="Zhang B."/>
            <person name="Shen B."/>
            <person name="Yang Y."/>
        </authorList>
    </citation>
    <scope>NUCLEOTIDE SEQUENCE [LARGE SCALE GENOMIC DNA]</scope>
    <source>
        <strain evidence="9 10">SAT1</strain>
    </source>
</reference>
<keyword evidence="3 8" id="KW-0540">Nuclease</keyword>
<dbReference type="OrthoDB" id="10058at2157"/>
<sequence>MKPSPKQIALERIQIILKEAQSNILSDPELAQKQASLAKRISTKYRVRLPYDIRMQFCKKCKSFIPPGVNARIRVGRSTLKSIRITCRFCNHTYRKVIVQPK</sequence>
<evidence type="ECO:0000256" key="2">
    <source>
        <dbReference type="ARBA" id="ARBA00022694"/>
    </source>
</evidence>
<feature type="binding site" evidence="8">
    <location>
        <position position="61"/>
    </location>
    <ligand>
        <name>Zn(2+)</name>
        <dbReference type="ChEBI" id="CHEBI:29105"/>
    </ligand>
</feature>
<organism evidence="9 10">
    <name type="scientific">Candidatus Nitrosotenuis cloacae</name>
    <dbReference type="NCBI Taxonomy" id="1603555"/>
    <lineage>
        <taxon>Archaea</taxon>
        <taxon>Nitrososphaerota</taxon>
        <taxon>Candidatus Nitrosotenuis</taxon>
    </lineage>
</organism>
<dbReference type="STRING" id="1603555.SU86_005265"/>
<comment type="similarity">
    <text evidence="8">Belongs to the eukaryotic/archaeal RNase P protein component 4 family.</text>
</comment>
<evidence type="ECO:0000256" key="5">
    <source>
        <dbReference type="ARBA" id="ARBA00022759"/>
    </source>
</evidence>
<comment type="cofactor">
    <cofactor evidence="8">
        <name>Zn(2+)</name>
        <dbReference type="ChEBI" id="CHEBI:29105"/>
    </cofactor>
    <text evidence="8">Binds 1 zinc ion per subunit.</text>
</comment>
<feature type="binding site" evidence="8">
    <location>
        <position position="90"/>
    </location>
    <ligand>
        <name>Zn(2+)</name>
        <dbReference type="ChEBI" id="CHEBI:29105"/>
    </ligand>
</feature>
<proteinExistence type="inferred from homology"/>
<evidence type="ECO:0000256" key="8">
    <source>
        <dbReference type="HAMAP-Rule" id="MF_00757"/>
    </source>
</evidence>
<evidence type="ECO:0000313" key="10">
    <source>
        <dbReference type="Proteomes" id="UP000266745"/>
    </source>
</evidence>
<dbReference type="RefSeq" id="WP_048188722.1">
    <property type="nucleotide sequence ID" value="NZ_CP011097.1"/>
</dbReference>
<comment type="catalytic activity">
    <reaction evidence="8">
        <text>Endonucleolytic cleavage of RNA, removing 5'-extranucleotides from tRNA precursor.</text>
        <dbReference type="EC" id="3.1.26.5"/>
    </reaction>
</comment>
<dbReference type="GO" id="GO:0008270">
    <property type="term" value="F:zinc ion binding"/>
    <property type="evidence" value="ECO:0007669"/>
    <property type="project" value="UniProtKB-UniRule"/>
</dbReference>
<accession>A0A3G1B523</accession>
<dbReference type="GO" id="GO:0004526">
    <property type="term" value="F:ribonuclease P activity"/>
    <property type="evidence" value="ECO:0007669"/>
    <property type="project" value="UniProtKB-UniRule"/>
</dbReference>
<dbReference type="InterPro" id="IPR007175">
    <property type="entry name" value="Rpr2/Snm1/Rpp21"/>
</dbReference>
<dbReference type="PANTHER" id="PTHR14742">
    <property type="entry name" value="RIBONUCLEASE P SUBUNIT P21"/>
    <property type="match status" value="1"/>
</dbReference>
<dbReference type="AlphaFoldDB" id="A0A3G1B523"/>
<dbReference type="Proteomes" id="UP000266745">
    <property type="component" value="Chromosome"/>
</dbReference>
<feature type="binding site" evidence="8">
    <location>
        <position position="87"/>
    </location>
    <ligand>
        <name>Zn(2+)</name>
        <dbReference type="ChEBI" id="CHEBI:29105"/>
    </ligand>
</feature>
<dbReference type="Pfam" id="PF04032">
    <property type="entry name" value="Rpr2"/>
    <property type="match status" value="1"/>
</dbReference>
<evidence type="ECO:0000256" key="1">
    <source>
        <dbReference type="ARBA" id="ARBA00022490"/>
    </source>
</evidence>
<dbReference type="GeneID" id="24875807"/>
<evidence type="ECO:0000256" key="3">
    <source>
        <dbReference type="ARBA" id="ARBA00022722"/>
    </source>
</evidence>
<comment type="function">
    <text evidence="8">Part of ribonuclease P, a protein complex that generates mature tRNA molecules by cleaving their 5'-ends.</text>
</comment>
<evidence type="ECO:0000256" key="6">
    <source>
        <dbReference type="ARBA" id="ARBA00022801"/>
    </source>
</evidence>
<comment type="subcellular location">
    <subcellularLocation>
        <location evidence="8">Cytoplasm</location>
    </subcellularLocation>
</comment>
<evidence type="ECO:0000256" key="7">
    <source>
        <dbReference type="ARBA" id="ARBA00022833"/>
    </source>
</evidence>
<dbReference type="EMBL" id="CP011097">
    <property type="protein sequence ID" value="AJZ75870.1"/>
    <property type="molecule type" value="Genomic_DNA"/>
</dbReference>
<keyword evidence="4 8" id="KW-0479">Metal-binding</keyword>